<dbReference type="RefSeq" id="WP_147926982.1">
    <property type="nucleotide sequence ID" value="NZ_VKAC01000008.1"/>
</dbReference>
<dbReference type="SUPFAM" id="SSF46689">
    <property type="entry name" value="Homeodomain-like"/>
    <property type="match status" value="2"/>
</dbReference>
<dbReference type="Pfam" id="PF01965">
    <property type="entry name" value="DJ-1_PfpI"/>
    <property type="match status" value="1"/>
</dbReference>
<reference evidence="4 5" key="1">
    <citation type="submission" date="2019-07" db="EMBL/GenBank/DDBJ databases">
        <title>Quadrisphaera sp. strain DD2A genome sequencing and assembly.</title>
        <authorList>
            <person name="Kim I."/>
        </authorList>
    </citation>
    <scope>NUCLEOTIDE SEQUENCE [LARGE SCALE GENOMIC DNA]</scope>
    <source>
        <strain evidence="4 5">DD2A</strain>
    </source>
</reference>
<dbReference type="GO" id="GO:0043565">
    <property type="term" value="F:sequence-specific DNA binding"/>
    <property type="evidence" value="ECO:0007669"/>
    <property type="project" value="InterPro"/>
</dbReference>
<dbReference type="Pfam" id="PF12833">
    <property type="entry name" value="HTH_18"/>
    <property type="match status" value="1"/>
</dbReference>
<feature type="domain" description="HTH araC/xylS-type" evidence="3">
    <location>
        <begin position="229"/>
        <end position="327"/>
    </location>
</feature>
<dbReference type="GO" id="GO:0003700">
    <property type="term" value="F:DNA-binding transcription factor activity"/>
    <property type="evidence" value="ECO:0007669"/>
    <property type="project" value="InterPro"/>
</dbReference>
<dbReference type="OrthoDB" id="3660033at2"/>
<name>A0A5C8ZER1_9ACTN</name>
<dbReference type="PROSITE" id="PS01124">
    <property type="entry name" value="HTH_ARAC_FAMILY_2"/>
    <property type="match status" value="1"/>
</dbReference>
<dbReference type="CDD" id="cd03137">
    <property type="entry name" value="GATase1_AraC_1"/>
    <property type="match status" value="1"/>
</dbReference>
<protein>
    <submittedName>
        <fullName evidence="4">Helix-turn-helix domain-containing protein</fullName>
    </submittedName>
</protein>
<accession>A0A5C8ZER1</accession>
<dbReference type="EMBL" id="VKAC01000008">
    <property type="protein sequence ID" value="TXR55406.1"/>
    <property type="molecule type" value="Genomic_DNA"/>
</dbReference>
<evidence type="ECO:0000313" key="4">
    <source>
        <dbReference type="EMBL" id="TXR55406.1"/>
    </source>
</evidence>
<proteinExistence type="predicted"/>
<organism evidence="4 5">
    <name type="scientific">Quadrisphaera setariae</name>
    <dbReference type="NCBI Taxonomy" id="2593304"/>
    <lineage>
        <taxon>Bacteria</taxon>
        <taxon>Bacillati</taxon>
        <taxon>Actinomycetota</taxon>
        <taxon>Actinomycetes</taxon>
        <taxon>Kineosporiales</taxon>
        <taxon>Kineosporiaceae</taxon>
        <taxon>Quadrisphaera</taxon>
    </lineage>
</organism>
<dbReference type="PANTHER" id="PTHR43130">
    <property type="entry name" value="ARAC-FAMILY TRANSCRIPTIONAL REGULATOR"/>
    <property type="match status" value="1"/>
</dbReference>
<dbReference type="SUPFAM" id="SSF52317">
    <property type="entry name" value="Class I glutamine amidotransferase-like"/>
    <property type="match status" value="1"/>
</dbReference>
<dbReference type="InterPro" id="IPR018060">
    <property type="entry name" value="HTH_AraC"/>
</dbReference>
<dbReference type="Proteomes" id="UP000321234">
    <property type="component" value="Unassembled WGS sequence"/>
</dbReference>
<evidence type="ECO:0000256" key="1">
    <source>
        <dbReference type="ARBA" id="ARBA00023015"/>
    </source>
</evidence>
<dbReference type="Gene3D" id="1.10.10.60">
    <property type="entry name" value="Homeodomain-like"/>
    <property type="match status" value="1"/>
</dbReference>
<sequence length="333" mass="36019">MAQDSSHAPSGRRAPLERVVVLVDDDSNPFELACMTEVLGIDRPEVGGLLYDLRLATTAPQVRMRQGFFTMTGTAGLEDLQEADTVIVPNRPDTDRPHTPEVLEALRRAHARGARMVGMCSGAFTLAEAGLLRGRAATVHWQWAERFRAAHPDVDLRPDVLFVDDDGLLTAAGSASALDLALHIVASDHGADVAAAVSRRLVFPAHRPGGQRQYIETPLPRPSAPDALAGALAWAQENLAEPIDVAALAARAGLSRASLHRRFTAHLGCTPLAWLHAQRVAHARRLLETSDLPVEQIALRSGLGTATSLRSHLRRTTGLSPSDYRRQHRHALA</sequence>
<keyword evidence="1" id="KW-0805">Transcription regulation</keyword>
<dbReference type="SMART" id="SM00342">
    <property type="entry name" value="HTH_ARAC"/>
    <property type="match status" value="1"/>
</dbReference>
<dbReference type="InterPro" id="IPR009057">
    <property type="entry name" value="Homeodomain-like_sf"/>
</dbReference>
<dbReference type="InterPro" id="IPR052158">
    <property type="entry name" value="INH-QAR"/>
</dbReference>
<gene>
    <name evidence="4" type="ORF">FMM08_13860</name>
</gene>
<keyword evidence="5" id="KW-1185">Reference proteome</keyword>
<comment type="caution">
    <text evidence="4">The sequence shown here is derived from an EMBL/GenBank/DDBJ whole genome shotgun (WGS) entry which is preliminary data.</text>
</comment>
<evidence type="ECO:0000313" key="5">
    <source>
        <dbReference type="Proteomes" id="UP000321234"/>
    </source>
</evidence>
<evidence type="ECO:0000259" key="3">
    <source>
        <dbReference type="PROSITE" id="PS01124"/>
    </source>
</evidence>
<evidence type="ECO:0000256" key="2">
    <source>
        <dbReference type="ARBA" id="ARBA00023163"/>
    </source>
</evidence>
<dbReference type="InterPro" id="IPR029062">
    <property type="entry name" value="Class_I_gatase-like"/>
</dbReference>
<keyword evidence="2" id="KW-0804">Transcription</keyword>
<dbReference type="PANTHER" id="PTHR43130:SF3">
    <property type="entry name" value="HTH-TYPE TRANSCRIPTIONAL REGULATOR RV1931C"/>
    <property type="match status" value="1"/>
</dbReference>
<dbReference type="AlphaFoldDB" id="A0A5C8ZER1"/>
<dbReference type="Gene3D" id="3.40.50.880">
    <property type="match status" value="1"/>
</dbReference>
<dbReference type="InterPro" id="IPR002818">
    <property type="entry name" value="DJ-1/PfpI"/>
</dbReference>